<feature type="region of interest" description="Disordered" evidence="6">
    <location>
        <begin position="483"/>
        <end position="517"/>
    </location>
</feature>
<dbReference type="InterPro" id="IPR052337">
    <property type="entry name" value="SAT4-like"/>
</dbReference>
<sequence length="553" mass="61282">MSIYTDPPALRPFSDDKPILLVSWWLTLFCTVVIILRVVGRYVRMEKLFLEDKIAALALIPMYLRVACVHVLLLYGTNNVELVNKEGLHLSEQAIARRVVGSKLVLATRFFYFTTLWTLKSITLLFFNRLVGTAGRTKYNLTLRFLQITIGCTFVACFISNLSECFPVTHYWQVMPDPGGQCRQSYAHLLVVAASSVLTDLLLVVFPIPILIQSRIKLKRKILLVSLFCLGLCTVCITLYRVPNILSERGYQGTRTMWASTEILVATFVNNAIALGTFVRDTGPKKKKFKPQHQHELQQQHGYGNFSRAETAYNNTYGSSSRDRKTVSSMKPGFGSTTTATMNSFAERTMNDKRGSISYPQYGVSAEAGSDNKAGIVIRTDTAGSSIASSGHSNDEHVHGGDLSLSLEARDSVASSTLPPPHENKPRERDSQESLIPKPGSGGGGSGTEYSGGGHIGQAMSYFGTVMKTTEISVTVTQANEEDLRAQHDGGRVPQSPLYENHHHHHHHHDYHHHEQIREAPRVMTAGERGVARGTTKLLKSLPGKEHEEGEEV</sequence>
<accession>A0AAJ0I0U5</accession>
<evidence type="ECO:0000313" key="9">
    <source>
        <dbReference type="EMBL" id="KAK3486824.1"/>
    </source>
</evidence>
<dbReference type="InterPro" id="IPR049326">
    <property type="entry name" value="Rhodopsin_dom_fungi"/>
</dbReference>
<feature type="compositionally biased region" description="Basic and acidic residues" evidence="6">
    <location>
        <begin position="422"/>
        <end position="432"/>
    </location>
</feature>
<protein>
    <recommendedName>
        <fullName evidence="8">Rhodopsin domain-containing protein</fullName>
    </recommendedName>
</protein>
<comment type="subcellular location">
    <subcellularLocation>
        <location evidence="1">Membrane</location>
        <topology evidence="1">Multi-pass membrane protein</topology>
    </subcellularLocation>
</comment>
<evidence type="ECO:0000256" key="5">
    <source>
        <dbReference type="ARBA" id="ARBA00038359"/>
    </source>
</evidence>
<evidence type="ECO:0000256" key="4">
    <source>
        <dbReference type="ARBA" id="ARBA00023136"/>
    </source>
</evidence>
<keyword evidence="2 7" id="KW-0812">Transmembrane</keyword>
<evidence type="ECO:0000256" key="2">
    <source>
        <dbReference type="ARBA" id="ARBA00022692"/>
    </source>
</evidence>
<feature type="transmembrane region" description="Helical" evidence="7">
    <location>
        <begin position="263"/>
        <end position="280"/>
    </location>
</feature>
<feature type="transmembrane region" description="Helical" evidence="7">
    <location>
        <begin position="20"/>
        <end position="42"/>
    </location>
</feature>
<keyword evidence="3 7" id="KW-1133">Transmembrane helix</keyword>
<feature type="transmembrane region" description="Helical" evidence="7">
    <location>
        <begin position="143"/>
        <end position="162"/>
    </location>
</feature>
<feature type="transmembrane region" description="Helical" evidence="7">
    <location>
        <begin position="110"/>
        <end position="131"/>
    </location>
</feature>
<feature type="transmembrane region" description="Helical" evidence="7">
    <location>
        <begin position="186"/>
        <end position="210"/>
    </location>
</feature>
<dbReference type="PANTHER" id="PTHR33048">
    <property type="entry name" value="PTH11-LIKE INTEGRAL MEMBRANE PROTEIN (AFU_ORTHOLOGUE AFUA_5G11245)"/>
    <property type="match status" value="1"/>
</dbReference>
<name>A0AAJ0I0U5_9PEZI</name>
<proteinExistence type="inferred from homology"/>
<dbReference type="Proteomes" id="UP001285908">
    <property type="component" value="Unassembled WGS sequence"/>
</dbReference>
<dbReference type="RefSeq" id="XP_062689381.1">
    <property type="nucleotide sequence ID" value="XM_062835958.1"/>
</dbReference>
<keyword evidence="4 7" id="KW-0472">Membrane</keyword>
<evidence type="ECO:0000256" key="3">
    <source>
        <dbReference type="ARBA" id="ARBA00022989"/>
    </source>
</evidence>
<feature type="transmembrane region" description="Helical" evidence="7">
    <location>
        <begin position="54"/>
        <end position="75"/>
    </location>
</feature>
<reference evidence="9 10" key="1">
    <citation type="journal article" date="2023" name="Mol. Phylogenet. Evol.">
        <title>Genome-scale phylogeny and comparative genomics of the fungal order Sordariales.</title>
        <authorList>
            <person name="Hensen N."/>
            <person name="Bonometti L."/>
            <person name="Westerberg I."/>
            <person name="Brannstrom I.O."/>
            <person name="Guillou S."/>
            <person name="Cros-Aarteil S."/>
            <person name="Calhoun S."/>
            <person name="Haridas S."/>
            <person name="Kuo A."/>
            <person name="Mondo S."/>
            <person name="Pangilinan J."/>
            <person name="Riley R."/>
            <person name="LaButti K."/>
            <person name="Andreopoulos B."/>
            <person name="Lipzen A."/>
            <person name="Chen C."/>
            <person name="Yan M."/>
            <person name="Daum C."/>
            <person name="Ng V."/>
            <person name="Clum A."/>
            <person name="Steindorff A."/>
            <person name="Ohm R.A."/>
            <person name="Martin F."/>
            <person name="Silar P."/>
            <person name="Natvig D.O."/>
            <person name="Lalanne C."/>
            <person name="Gautier V."/>
            <person name="Ament-Velasquez S.L."/>
            <person name="Kruys A."/>
            <person name="Hutchinson M.I."/>
            <person name="Powell A.J."/>
            <person name="Barry K."/>
            <person name="Miller A.N."/>
            <person name="Grigoriev I.V."/>
            <person name="Debuchy R."/>
            <person name="Gladieux P."/>
            <person name="Hiltunen Thoren M."/>
            <person name="Johannesson H."/>
        </authorList>
    </citation>
    <scope>NUCLEOTIDE SEQUENCE [LARGE SCALE GENOMIC DNA]</scope>
    <source>
        <strain evidence="9 10">FGSC 10403</strain>
    </source>
</reference>
<dbReference type="EMBL" id="JAULSX010000008">
    <property type="protein sequence ID" value="KAK3486824.1"/>
    <property type="molecule type" value="Genomic_DNA"/>
</dbReference>
<feature type="compositionally biased region" description="Basic residues" evidence="6">
    <location>
        <begin position="502"/>
        <end position="511"/>
    </location>
</feature>
<feature type="region of interest" description="Disordered" evidence="6">
    <location>
        <begin position="314"/>
        <end position="335"/>
    </location>
</feature>
<evidence type="ECO:0000256" key="1">
    <source>
        <dbReference type="ARBA" id="ARBA00004141"/>
    </source>
</evidence>
<evidence type="ECO:0000313" key="10">
    <source>
        <dbReference type="Proteomes" id="UP001285908"/>
    </source>
</evidence>
<comment type="caution">
    <text evidence="9">The sequence shown here is derived from an EMBL/GenBank/DDBJ whole genome shotgun (WGS) entry which is preliminary data.</text>
</comment>
<dbReference type="PANTHER" id="PTHR33048:SF19">
    <property type="entry name" value="MEMBRANE PROTEIN PTH11-LIKE, PUTATIVE (AFU_ORTHOLOGUE AFUA_1G14080)-RELATED"/>
    <property type="match status" value="1"/>
</dbReference>
<keyword evidence="10" id="KW-1185">Reference proteome</keyword>
<dbReference type="AlphaFoldDB" id="A0AAJ0I0U5"/>
<evidence type="ECO:0000259" key="8">
    <source>
        <dbReference type="Pfam" id="PF20684"/>
    </source>
</evidence>
<evidence type="ECO:0000256" key="6">
    <source>
        <dbReference type="SAM" id="MobiDB-lite"/>
    </source>
</evidence>
<comment type="similarity">
    <text evidence="5">Belongs to the SAT4 family.</text>
</comment>
<gene>
    <name evidence="9" type="ORF">B0T23DRAFT_345639</name>
</gene>
<feature type="region of interest" description="Disordered" evidence="6">
    <location>
        <begin position="412"/>
        <end position="453"/>
    </location>
</feature>
<evidence type="ECO:0000256" key="7">
    <source>
        <dbReference type="SAM" id="Phobius"/>
    </source>
</evidence>
<feature type="compositionally biased region" description="Gly residues" evidence="6">
    <location>
        <begin position="440"/>
        <end position="453"/>
    </location>
</feature>
<dbReference type="Pfam" id="PF20684">
    <property type="entry name" value="Fung_rhodopsin"/>
    <property type="match status" value="1"/>
</dbReference>
<dbReference type="GO" id="GO:0016020">
    <property type="term" value="C:membrane"/>
    <property type="evidence" value="ECO:0007669"/>
    <property type="project" value="UniProtKB-SubCell"/>
</dbReference>
<feature type="domain" description="Rhodopsin" evidence="8">
    <location>
        <begin position="36"/>
        <end position="274"/>
    </location>
</feature>
<feature type="transmembrane region" description="Helical" evidence="7">
    <location>
        <begin position="222"/>
        <end position="243"/>
    </location>
</feature>
<dbReference type="GeneID" id="87873580"/>
<organism evidence="9 10">
    <name type="scientific">Neurospora hispaniola</name>
    <dbReference type="NCBI Taxonomy" id="588809"/>
    <lineage>
        <taxon>Eukaryota</taxon>
        <taxon>Fungi</taxon>
        <taxon>Dikarya</taxon>
        <taxon>Ascomycota</taxon>
        <taxon>Pezizomycotina</taxon>
        <taxon>Sordariomycetes</taxon>
        <taxon>Sordariomycetidae</taxon>
        <taxon>Sordariales</taxon>
        <taxon>Sordariaceae</taxon>
        <taxon>Neurospora</taxon>
    </lineage>
</organism>